<dbReference type="GO" id="GO:0004016">
    <property type="term" value="F:adenylate cyclase activity"/>
    <property type="evidence" value="ECO:0007669"/>
    <property type="project" value="UniProtKB-ARBA"/>
</dbReference>
<dbReference type="Pfam" id="PF00211">
    <property type="entry name" value="Guanylate_cyc"/>
    <property type="match status" value="1"/>
</dbReference>
<dbReference type="Gene3D" id="3.30.70.1230">
    <property type="entry name" value="Nucleotide cyclase"/>
    <property type="match status" value="1"/>
</dbReference>
<name>A0AAU7GEW1_9MICO</name>
<dbReference type="EMBL" id="CP157390">
    <property type="protein sequence ID" value="XBM48503.1"/>
    <property type="molecule type" value="Genomic_DNA"/>
</dbReference>
<feature type="domain" description="Guanylate cyclase" evidence="1">
    <location>
        <begin position="51"/>
        <end position="184"/>
    </location>
</feature>
<dbReference type="InterPro" id="IPR001054">
    <property type="entry name" value="A/G_cyclase"/>
</dbReference>
<accession>A0AAU7GEW1</accession>
<organism evidence="2">
    <name type="scientific">Leifsonia sp. NPDC080035</name>
    <dbReference type="NCBI Taxonomy" id="3143936"/>
    <lineage>
        <taxon>Bacteria</taxon>
        <taxon>Bacillati</taxon>
        <taxon>Actinomycetota</taxon>
        <taxon>Actinomycetes</taxon>
        <taxon>Micrococcales</taxon>
        <taxon>Microbacteriaceae</taxon>
        <taxon>Leifsonia</taxon>
    </lineage>
</organism>
<dbReference type="AlphaFoldDB" id="A0AAU7GEW1"/>
<dbReference type="SUPFAM" id="SSF55073">
    <property type="entry name" value="Nucleotide cyclase"/>
    <property type="match status" value="1"/>
</dbReference>
<gene>
    <name evidence="2" type="ORF">AAME72_01280</name>
</gene>
<sequence length="241" mass="27303">MESKYRAYSFVDGASRIRQILNQSDIDYQERDSLPPRDALTFKNGFYANCSALFIDIRKSSELPAKHKRPVLARLYRAFVSEMVAVLCGDVDVREVNIVGDCVWAIYDTPLQRDIDGVFERAFTANSMVKILNKELSNRGITTIQVGLGMAWGRALMVKAGYEGSGINDVVYMGDVVNRAAKLAAQGNKTYFDDTLMVDDVFYSNLNEHNKSLLRWNQSRGCWHGEVIQTGIEEWTNEQYS</sequence>
<proteinExistence type="predicted"/>
<reference evidence="2" key="1">
    <citation type="submission" date="2024-05" db="EMBL/GenBank/DDBJ databases">
        <title>The Natural Products Discovery Center: Release of the First 8490 Sequenced Strains for Exploring Actinobacteria Biosynthetic Diversity.</title>
        <authorList>
            <person name="Kalkreuter E."/>
            <person name="Kautsar S.A."/>
            <person name="Yang D."/>
            <person name="Bader C.D."/>
            <person name="Teijaro C.N."/>
            <person name="Fluegel L."/>
            <person name="Davis C.M."/>
            <person name="Simpson J.R."/>
            <person name="Lauterbach L."/>
            <person name="Steele A.D."/>
            <person name="Gui C."/>
            <person name="Meng S."/>
            <person name="Li G."/>
            <person name="Viehrig K."/>
            <person name="Ye F."/>
            <person name="Su P."/>
            <person name="Kiefer A.F."/>
            <person name="Nichols A."/>
            <person name="Cepeda A.J."/>
            <person name="Yan W."/>
            <person name="Fan B."/>
            <person name="Jiang Y."/>
            <person name="Adhikari A."/>
            <person name="Zheng C.-J."/>
            <person name="Schuster L."/>
            <person name="Cowan T.M."/>
            <person name="Smanski M.J."/>
            <person name="Chevrette M.G."/>
            <person name="de Carvalho L.P.S."/>
            <person name="Shen B."/>
        </authorList>
    </citation>
    <scope>NUCLEOTIDE SEQUENCE</scope>
    <source>
        <strain evidence="2">NPDC080035</strain>
    </source>
</reference>
<dbReference type="GO" id="GO:0009190">
    <property type="term" value="P:cyclic nucleotide biosynthetic process"/>
    <property type="evidence" value="ECO:0007669"/>
    <property type="project" value="InterPro"/>
</dbReference>
<dbReference type="InterPro" id="IPR029787">
    <property type="entry name" value="Nucleotide_cyclase"/>
</dbReference>
<dbReference type="GO" id="GO:0035556">
    <property type="term" value="P:intracellular signal transduction"/>
    <property type="evidence" value="ECO:0007669"/>
    <property type="project" value="InterPro"/>
</dbReference>
<dbReference type="RefSeq" id="WP_348788453.1">
    <property type="nucleotide sequence ID" value="NZ_CP157390.1"/>
</dbReference>
<evidence type="ECO:0000259" key="1">
    <source>
        <dbReference type="PROSITE" id="PS50125"/>
    </source>
</evidence>
<dbReference type="PROSITE" id="PS50125">
    <property type="entry name" value="GUANYLATE_CYCLASE_2"/>
    <property type="match status" value="1"/>
</dbReference>
<protein>
    <submittedName>
        <fullName evidence="2">Adenylate/guanylate cyclase domain-containing protein</fullName>
    </submittedName>
</protein>
<evidence type="ECO:0000313" key="2">
    <source>
        <dbReference type="EMBL" id="XBM48503.1"/>
    </source>
</evidence>